<dbReference type="EMBL" id="JACCEL010000001">
    <property type="protein sequence ID" value="MBG9977241.1"/>
    <property type="molecule type" value="Genomic_DNA"/>
</dbReference>
<name>A0ABS0LG81_9LACT</name>
<gene>
    <name evidence="1" type="ORF">HYQ42_00455</name>
</gene>
<dbReference type="Proteomes" id="UP000823401">
    <property type="component" value="Unassembled WGS sequence"/>
</dbReference>
<protein>
    <submittedName>
        <fullName evidence="1">Uncharacterized protein</fullName>
    </submittedName>
</protein>
<evidence type="ECO:0000313" key="1">
    <source>
        <dbReference type="EMBL" id="MBG9977241.1"/>
    </source>
</evidence>
<reference evidence="1 2" key="1">
    <citation type="submission" date="2020-07" db="EMBL/GenBank/DDBJ databases">
        <title>Facklamia lactis sp. nov., isolated from raw milk.</title>
        <authorList>
            <person name="Doll E.V."/>
            <person name="Huptas C."/>
            <person name="Staib L."/>
            <person name="Wenning M."/>
            <person name="Scherer S."/>
        </authorList>
    </citation>
    <scope>NUCLEOTIDE SEQUENCE [LARGE SCALE GENOMIC DNA]</scope>
    <source>
        <strain evidence="1 2">DSM 104272</strain>
    </source>
</reference>
<comment type="caution">
    <text evidence="1">The sequence shown here is derived from an EMBL/GenBank/DDBJ whole genome shotgun (WGS) entry which is preliminary data.</text>
</comment>
<sequence length="71" mass="8268">MNKPVDLNFEPGEVVTIVFIDKMELMARIIKTQPPDQIVVDLLHDGLDEEYTIHTNEIYRIEPISDKDDEK</sequence>
<dbReference type="RefSeq" id="WP_197103111.1">
    <property type="nucleotide sequence ID" value="NZ_JACCEL010000001.1"/>
</dbReference>
<evidence type="ECO:0000313" key="2">
    <source>
        <dbReference type="Proteomes" id="UP000823401"/>
    </source>
</evidence>
<keyword evidence="2" id="KW-1185">Reference proteome</keyword>
<organism evidence="1 2">
    <name type="scientific">Ruoffia tabacinasalis</name>
    <dbReference type="NCBI Taxonomy" id="87458"/>
    <lineage>
        <taxon>Bacteria</taxon>
        <taxon>Bacillati</taxon>
        <taxon>Bacillota</taxon>
        <taxon>Bacilli</taxon>
        <taxon>Lactobacillales</taxon>
        <taxon>Aerococcaceae</taxon>
        <taxon>Ruoffia</taxon>
    </lineage>
</organism>
<proteinExistence type="predicted"/>
<accession>A0ABS0LG81</accession>